<keyword evidence="4 5" id="KW-0472">Membrane</keyword>
<dbReference type="InterPro" id="IPR002810">
    <property type="entry name" value="NfeD-like_C"/>
</dbReference>
<comment type="subcellular location">
    <subcellularLocation>
        <location evidence="1">Membrane</location>
        <topology evidence="1">Multi-pass membrane protein</topology>
    </subcellularLocation>
</comment>
<sequence>MVFVWLAVCIIAILLELLTPTALISIWFAVGGAIGILTACIALPLWVQITCFVIVSIVSMLIVRPIAARYLRGNIVATNADRFIGEIAIVIKPITKAEWGEVKISGTLWHAVSIEDETIKEGAKVKIVAIEGAKLLVRKVEK</sequence>
<name>A0A415P860_9FIRM</name>
<dbReference type="GeneID" id="92792595"/>
<proteinExistence type="predicted"/>
<dbReference type="SUPFAM" id="SSF141322">
    <property type="entry name" value="NfeD domain-like"/>
    <property type="match status" value="1"/>
</dbReference>
<evidence type="ECO:0000256" key="1">
    <source>
        <dbReference type="ARBA" id="ARBA00004141"/>
    </source>
</evidence>
<dbReference type="InterPro" id="IPR052165">
    <property type="entry name" value="Membrane_assoc_protease"/>
</dbReference>
<protein>
    <submittedName>
        <fullName evidence="7">NfeD family protein</fullName>
    </submittedName>
</protein>
<keyword evidence="2 5" id="KW-0812">Transmembrane</keyword>
<feature type="transmembrane region" description="Helical" evidence="5">
    <location>
        <begin position="36"/>
        <end position="63"/>
    </location>
</feature>
<reference evidence="7 8" key="1">
    <citation type="submission" date="2018-08" db="EMBL/GenBank/DDBJ databases">
        <title>A genome reference for cultivated species of the human gut microbiota.</title>
        <authorList>
            <person name="Zou Y."/>
            <person name="Xue W."/>
            <person name="Luo G."/>
        </authorList>
    </citation>
    <scope>NUCLEOTIDE SEQUENCE [LARGE SCALE GENOMIC DNA]</scope>
    <source>
        <strain evidence="7 8">AF35-6BH</strain>
    </source>
</reference>
<comment type="caution">
    <text evidence="7">The sequence shown here is derived from an EMBL/GenBank/DDBJ whole genome shotgun (WGS) entry which is preliminary data.</text>
</comment>
<evidence type="ECO:0000256" key="2">
    <source>
        <dbReference type="ARBA" id="ARBA00022692"/>
    </source>
</evidence>
<dbReference type="Pfam" id="PF01957">
    <property type="entry name" value="NfeD"/>
    <property type="match status" value="1"/>
</dbReference>
<keyword evidence="8" id="KW-1185">Reference proteome</keyword>
<evidence type="ECO:0000256" key="3">
    <source>
        <dbReference type="ARBA" id="ARBA00022989"/>
    </source>
</evidence>
<dbReference type="Proteomes" id="UP000284868">
    <property type="component" value="Unassembled WGS sequence"/>
</dbReference>
<feature type="transmembrane region" description="Helical" evidence="5">
    <location>
        <begin position="5"/>
        <end position="30"/>
    </location>
</feature>
<evidence type="ECO:0000256" key="5">
    <source>
        <dbReference type="SAM" id="Phobius"/>
    </source>
</evidence>
<dbReference type="OrthoDB" id="5054at2"/>
<evidence type="ECO:0000256" key="4">
    <source>
        <dbReference type="ARBA" id="ARBA00023136"/>
    </source>
</evidence>
<dbReference type="EMBL" id="QRPK01000042">
    <property type="protein sequence ID" value="RHM08922.1"/>
    <property type="molecule type" value="Genomic_DNA"/>
</dbReference>
<dbReference type="PANTHER" id="PTHR33507:SF3">
    <property type="entry name" value="INNER MEMBRANE PROTEIN YBBJ"/>
    <property type="match status" value="1"/>
</dbReference>
<keyword evidence="3 5" id="KW-1133">Transmembrane helix</keyword>
<dbReference type="Gene3D" id="2.40.50.140">
    <property type="entry name" value="Nucleic acid-binding proteins"/>
    <property type="match status" value="1"/>
</dbReference>
<feature type="domain" description="NfeD-like C-terminal" evidence="6">
    <location>
        <begin position="80"/>
        <end position="139"/>
    </location>
</feature>
<evidence type="ECO:0000259" key="6">
    <source>
        <dbReference type="Pfam" id="PF01957"/>
    </source>
</evidence>
<dbReference type="RefSeq" id="WP_004797768.1">
    <property type="nucleotide sequence ID" value="NZ_CABKNA010000012.1"/>
</dbReference>
<dbReference type="GO" id="GO:0005886">
    <property type="term" value="C:plasma membrane"/>
    <property type="evidence" value="ECO:0007669"/>
    <property type="project" value="TreeGrafter"/>
</dbReference>
<gene>
    <name evidence="7" type="ORF">DWZ83_07740</name>
</gene>
<dbReference type="PANTHER" id="PTHR33507">
    <property type="entry name" value="INNER MEMBRANE PROTEIN YBBJ"/>
    <property type="match status" value="1"/>
</dbReference>
<dbReference type="InterPro" id="IPR012340">
    <property type="entry name" value="NA-bd_OB-fold"/>
</dbReference>
<evidence type="ECO:0000313" key="7">
    <source>
        <dbReference type="EMBL" id="RHM08922.1"/>
    </source>
</evidence>
<dbReference type="AlphaFoldDB" id="A0A415P860"/>
<evidence type="ECO:0000313" key="8">
    <source>
        <dbReference type="Proteomes" id="UP000284868"/>
    </source>
</evidence>
<organism evidence="7 8">
    <name type="scientific">Amedibacillus dolichus</name>
    <dbReference type="NCBI Taxonomy" id="31971"/>
    <lineage>
        <taxon>Bacteria</taxon>
        <taxon>Bacillati</taxon>
        <taxon>Bacillota</taxon>
        <taxon>Erysipelotrichia</taxon>
        <taxon>Erysipelotrichales</taxon>
        <taxon>Erysipelotrichaceae</taxon>
        <taxon>Amedibacillus</taxon>
    </lineage>
</organism>
<accession>A0A415P860</accession>